<evidence type="ECO:0000313" key="1">
    <source>
        <dbReference type="EMBL" id="CAL0328751.1"/>
    </source>
</evidence>
<dbReference type="EMBL" id="CAXHTB010000021">
    <property type="protein sequence ID" value="CAL0328751.1"/>
    <property type="molecule type" value="Genomic_DNA"/>
</dbReference>
<accession>A0AAV1Y443</accession>
<evidence type="ECO:0000313" key="2">
    <source>
        <dbReference type="Proteomes" id="UP001497480"/>
    </source>
</evidence>
<dbReference type="Proteomes" id="UP001497480">
    <property type="component" value="Unassembled WGS sequence"/>
</dbReference>
<sequence>MVEFLVDPFLGCGDGSLCLARLSSKVCLPLAGPVDSEHDSWQNRASCWGEQNLVEDDFDDVVDVVAENLLQVEDWVGNEHILPLPMSPERCRDEDASHFISANSVAGFASHPAVIASPVSTATISALSVSMTDFLGALPTVQAVDQPVPADSNSGPATRQFDVVVSGFGVVPIVYVALVGAYDSTVVSSSVQPAVVVDVAAVSAASIPGPRFTVLLLQAPIMDRIAVGLPSVNSSNPVPVVAIVEV</sequence>
<reference evidence="1 2" key="1">
    <citation type="submission" date="2024-03" db="EMBL/GenBank/DDBJ databases">
        <authorList>
            <person name="Martinez-Hernandez J."/>
        </authorList>
    </citation>
    <scope>NUCLEOTIDE SEQUENCE [LARGE SCALE GENOMIC DNA]</scope>
</reference>
<name>A0AAV1Y443_LUPLU</name>
<organism evidence="1 2">
    <name type="scientific">Lupinus luteus</name>
    <name type="common">European yellow lupine</name>
    <dbReference type="NCBI Taxonomy" id="3873"/>
    <lineage>
        <taxon>Eukaryota</taxon>
        <taxon>Viridiplantae</taxon>
        <taxon>Streptophyta</taxon>
        <taxon>Embryophyta</taxon>
        <taxon>Tracheophyta</taxon>
        <taxon>Spermatophyta</taxon>
        <taxon>Magnoliopsida</taxon>
        <taxon>eudicotyledons</taxon>
        <taxon>Gunneridae</taxon>
        <taxon>Pentapetalae</taxon>
        <taxon>rosids</taxon>
        <taxon>fabids</taxon>
        <taxon>Fabales</taxon>
        <taxon>Fabaceae</taxon>
        <taxon>Papilionoideae</taxon>
        <taxon>50 kb inversion clade</taxon>
        <taxon>genistoids sensu lato</taxon>
        <taxon>core genistoids</taxon>
        <taxon>Genisteae</taxon>
        <taxon>Lupinus</taxon>
    </lineage>
</organism>
<keyword evidence="2" id="KW-1185">Reference proteome</keyword>
<comment type="caution">
    <text evidence="1">The sequence shown here is derived from an EMBL/GenBank/DDBJ whole genome shotgun (WGS) entry which is preliminary data.</text>
</comment>
<gene>
    <name evidence="1" type="ORF">LLUT_LOCUS29811</name>
</gene>
<proteinExistence type="predicted"/>
<protein>
    <submittedName>
        <fullName evidence="1">Uncharacterized protein</fullName>
    </submittedName>
</protein>
<dbReference type="AlphaFoldDB" id="A0AAV1Y443"/>